<organism evidence="2 3">
    <name type="scientific">Massilia solisilvae</name>
    <dbReference type="NCBI Taxonomy" id="1811225"/>
    <lineage>
        <taxon>Bacteria</taxon>
        <taxon>Pseudomonadati</taxon>
        <taxon>Pseudomonadota</taxon>
        <taxon>Betaproteobacteria</taxon>
        <taxon>Burkholderiales</taxon>
        <taxon>Oxalobacteraceae</taxon>
        <taxon>Telluria group</taxon>
        <taxon>Massilia</taxon>
    </lineage>
</organism>
<sequence>MKSQKQTGRYGFALSTAKNPDRNGGGVYTTDIQEVVRRVVHDGWLVRATTDGKLGKKRHGSVGLGKLAISSYWLSPELRHLANGALIQPDAHLPGLAGESDLTCTPTSAGTIGSRVPTVVVSRSRDASKVAEDGCDNIDGNDTRSAFGQLEAVSEIDSDPLCISLTATERQSLVNARVGQGTYRQRLLELWGYQCAVTNCSVLCALIASHAKPWSQSTNAERLDPHNGLLLAASVDRLFDRGLISFADDGRLLTNSLSHDDLASVGLTMHSTLRFTNRQHIPYLAAHRRAHGYET</sequence>
<dbReference type="InterPro" id="IPR003615">
    <property type="entry name" value="HNH_nuc"/>
</dbReference>
<evidence type="ECO:0000259" key="1">
    <source>
        <dbReference type="Pfam" id="PF13391"/>
    </source>
</evidence>
<keyword evidence="2" id="KW-0540">Nuclease</keyword>
<evidence type="ECO:0000313" key="2">
    <source>
        <dbReference type="EMBL" id="MCS0609069.1"/>
    </source>
</evidence>
<dbReference type="Proteomes" id="UP001205861">
    <property type="component" value="Unassembled WGS sequence"/>
</dbReference>
<dbReference type="RefSeq" id="WP_258856744.1">
    <property type="nucleotide sequence ID" value="NZ_JANUGV010000002.1"/>
</dbReference>
<comment type="caution">
    <text evidence="2">The sequence shown here is derived from an EMBL/GenBank/DDBJ whole genome shotgun (WGS) entry which is preliminary data.</text>
</comment>
<protein>
    <submittedName>
        <fullName evidence="2">HNH endonuclease</fullName>
    </submittedName>
</protein>
<name>A0ABT2BKN3_9BURK</name>
<evidence type="ECO:0000313" key="3">
    <source>
        <dbReference type="Proteomes" id="UP001205861"/>
    </source>
</evidence>
<feature type="domain" description="HNH nuclease" evidence="1">
    <location>
        <begin position="195"/>
        <end position="246"/>
    </location>
</feature>
<accession>A0ABT2BKN3</accession>
<dbReference type="Pfam" id="PF13391">
    <property type="entry name" value="HNH_2"/>
    <property type="match status" value="1"/>
</dbReference>
<keyword evidence="2" id="KW-0255">Endonuclease</keyword>
<gene>
    <name evidence="2" type="ORF">NX773_12935</name>
</gene>
<dbReference type="EMBL" id="JANUGV010000002">
    <property type="protein sequence ID" value="MCS0609069.1"/>
    <property type="molecule type" value="Genomic_DNA"/>
</dbReference>
<proteinExistence type="predicted"/>
<reference evidence="2 3" key="1">
    <citation type="submission" date="2022-08" db="EMBL/GenBank/DDBJ databases">
        <title>Reclassification of Massilia species as members of the genera Telluria, Duganella, Pseudoduganella, Mokoshia gen. nov. and Zemynaea gen. nov. using orthogonal and non-orthogonal genome-based approaches.</title>
        <authorList>
            <person name="Bowman J.P."/>
        </authorList>
    </citation>
    <scope>NUCLEOTIDE SEQUENCE [LARGE SCALE GENOMIC DNA]</scope>
    <source>
        <strain evidence="2 3">JCM 31607</strain>
    </source>
</reference>
<keyword evidence="3" id="KW-1185">Reference proteome</keyword>
<keyword evidence="2" id="KW-0378">Hydrolase</keyword>
<dbReference type="GO" id="GO:0004519">
    <property type="term" value="F:endonuclease activity"/>
    <property type="evidence" value="ECO:0007669"/>
    <property type="project" value="UniProtKB-KW"/>
</dbReference>